<evidence type="ECO:0000256" key="2">
    <source>
        <dbReference type="ARBA" id="ARBA00005336"/>
    </source>
</evidence>
<gene>
    <name evidence="9" type="ORF">Sste5346_003702</name>
</gene>
<comment type="caution">
    <text evidence="9">The sequence shown here is derived from an EMBL/GenBank/DDBJ whole genome shotgun (WGS) entry which is preliminary data.</text>
</comment>
<evidence type="ECO:0000256" key="1">
    <source>
        <dbReference type="ARBA" id="ARBA00000448"/>
    </source>
</evidence>
<proteinExistence type="inferred from homology"/>
<dbReference type="Gene3D" id="3.20.20.300">
    <property type="entry name" value="Glycoside hydrolase, family 3, N-terminal domain"/>
    <property type="match status" value="1"/>
</dbReference>
<dbReference type="InterPro" id="IPR051915">
    <property type="entry name" value="Cellulose_Degrad_GH3"/>
</dbReference>
<name>A0ABR3ZB05_9PEZI</name>
<evidence type="ECO:0000259" key="8">
    <source>
        <dbReference type="Pfam" id="PF00933"/>
    </source>
</evidence>
<evidence type="ECO:0000256" key="7">
    <source>
        <dbReference type="ARBA" id="ARBA00023295"/>
    </source>
</evidence>
<keyword evidence="7" id="KW-0326">Glycosidase</keyword>
<keyword evidence="5" id="KW-0378">Hydrolase</keyword>
<evidence type="ECO:0000313" key="10">
    <source>
        <dbReference type="Proteomes" id="UP001583186"/>
    </source>
</evidence>
<comment type="catalytic activity">
    <reaction evidence="1">
        <text>Hydrolysis of terminal, non-reducing beta-D-glucosyl residues with release of beta-D-glucose.</text>
        <dbReference type="EC" id="3.2.1.21"/>
    </reaction>
</comment>
<keyword evidence="6" id="KW-0325">Glycoprotein</keyword>
<dbReference type="SUPFAM" id="SSF51445">
    <property type="entry name" value="(Trans)glycosidases"/>
    <property type="match status" value="1"/>
</dbReference>
<dbReference type="InterPro" id="IPR017853">
    <property type="entry name" value="GH"/>
</dbReference>
<dbReference type="InterPro" id="IPR036881">
    <property type="entry name" value="Glyco_hydro_3_C_sf"/>
</dbReference>
<accession>A0ABR3ZB05</accession>
<dbReference type="PANTHER" id="PTHR30620">
    <property type="entry name" value="PERIPLASMIC BETA-GLUCOSIDASE-RELATED"/>
    <property type="match status" value="1"/>
</dbReference>
<reference evidence="9 10" key="1">
    <citation type="journal article" date="2024" name="IMA Fungus">
        <title>IMA Genome - F19 : A genome assembly and annotation guide to empower mycologists, including annotated draft genome sequences of Ceratocystis pirilliformis, Diaporthe australafricana, Fusarium ophioides, Paecilomyces lecythidis, and Sporothrix stenoceras.</title>
        <authorList>
            <person name="Aylward J."/>
            <person name="Wilson A.M."/>
            <person name="Visagie C.M."/>
            <person name="Spraker J."/>
            <person name="Barnes I."/>
            <person name="Buitendag C."/>
            <person name="Ceriani C."/>
            <person name="Del Mar Angel L."/>
            <person name="du Plessis D."/>
            <person name="Fuchs T."/>
            <person name="Gasser K."/>
            <person name="Kramer D."/>
            <person name="Li W."/>
            <person name="Munsamy K."/>
            <person name="Piso A."/>
            <person name="Price J.L."/>
            <person name="Sonnekus B."/>
            <person name="Thomas C."/>
            <person name="van der Nest A."/>
            <person name="van Dijk A."/>
            <person name="van Heerden A."/>
            <person name="van Vuuren N."/>
            <person name="Yilmaz N."/>
            <person name="Duong T.A."/>
            <person name="van der Merwe N.A."/>
            <person name="Wingfield M.J."/>
            <person name="Wingfield B.D."/>
        </authorList>
    </citation>
    <scope>NUCLEOTIDE SEQUENCE [LARGE SCALE GENOMIC DNA]</scope>
    <source>
        <strain evidence="9 10">CMW 5346</strain>
    </source>
</reference>
<dbReference type="Proteomes" id="UP001583186">
    <property type="component" value="Unassembled WGS sequence"/>
</dbReference>
<organism evidence="9 10">
    <name type="scientific">Sporothrix stenoceras</name>
    <dbReference type="NCBI Taxonomy" id="5173"/>
    <lineage>
        <taxon>Eukaryota</taxon>
        <taxon>Fungi</taxon>
        <taxon>Dikarya</taxon>
        <taxon>Ascomycota</taxon>
        <taxon>Pezizomycotina</taxon>
        <taxon>Sordariomycetes</taxon>
        <taxon>Sordariomycetidae</taxon>
        <taxon>Ophiostomatales</taxon>
        <taxon>Ophiostomataceae</taxon>
        <taxon>Sporothrix</taxon>
    </lineage>
</organism>
<dbReference type="PANTHER" id="PTHR30620:SF16">
    <property type="entry name" value="LYSOSOMAL BETA GLUCOSIDASE"/>
    <property type="match status" value="1"/>
</dbReference>
<protein>
    <recommendedName>
        <fullName evidence="3">beta-glucosidase</fullName>
        <ecNumber evidence="3">3.2.1.21</ecNumber>
    </recommendedName>
</protein>
<dbReference type="InterPro" id="IPR036962">
    <property type="entry name" value="Glyco_hydro_3_N_sf"/>
</dbReference>
<dbReference type="Pfam" id="PF00933">
    <property type="entry name" value="Glyco_hydro_3"/>
    <property type="match status" value="1"/>
</dbReference>
<keyword evidence="10" id="KW-1185">Reference proteome</keyword>
<evidence type="ECO:0000313" key="9">
    <source>
        <dbReference type="EMBL" id="KAL1897850.1"/>
    </source>
</evidence>
<evidence type="ECO:0000256" key="5">
    <source>
        <dbReference type="ARBA" id="ARBA00022801"/>
    </source>
</evidence>
<dbReference type="PRINTS" id="PR00133">
    <property type="entry name" value="GLHYDRLASE3"/>
</dbReference>
<evidence type="ECO:0000256" key="3">
    <source>
        <dbReference type="ARBA" id="ARBA00012744"/>
    </source>
</evidence>
<comment type="similarity">
    <text evidence="2">Belongs to the glycosyl hydrolase 3 family.</text>
</comment>
<sequence length="603" mass="66124">MTAQQTTDGSPASWPYKDATLPVEQRVEDLLSRMTTGEKAGLLFQDIILMGPGGQLASEHNPNFNVPPTEEVIGGKLMNHFNLLGPITNVRETVEWHNRLQECARKTRLGIPVTLSSDPRNHFADNAGTGFNAGAMSQWPETLGLAALRSTELIEDFANVARQEYLALGIRLALHPQVDLTTEPRWSRIGKTMGEDAGLASELVGAYIRGFQGTELGPSSVTTMTKHFPGGGPQKDGEDPHFEYGREQVYPGNHFDYHLRPFKAAIAAGASQMMPYYGMPVDTVHEEVGFAFNKGIITGLLRDQLGFQGIVCTDWGLVTDSKIAGQDMPARAWGVEHLSEVDRVLKIIEAGCDQMGGESRPELVVQLVEDGRLSTGRLDESVRKLLHEKFVLGLFENPFVDVDAAVSLVGNAEFLKQGLDAQRRAFTLLTNKDDILPLPEASGKKVYVEGIDPTLVTARGFTVVGSLDEAELALLRLRAPFEARPRGFERMFHSGSLEFSTEEKERQAAIYKAVPTIIDLYLDRPSIIPEVATSAAALMVSYGSSARAFLDMVLGEAAPEGKLPFDLPSSMKAVEASRSDVPYDTKDPTFRFGHGLRYSRIYV</sequence>
<dbReference type="SUPFAM" id="SSF52279">
    <property type="entry name" value="Beta-D-glucan exohydrolase, C-terminal domain"/>
    <property type="match status" value="1"/>
</dbReference>
<feature type="domain" description="Glycoside hydrolase family 3 N-terminal" evidence="8">
    <location>
        <begin position="89"/>
        <end position="386"/>
    </location>
</feature>
<dbReference type="EC" id="3.2.1.21" evidence="3"/>
<evidence type="ECO:0000256" key="4">
    <source>
        <dbReference type="ARBA" id="ARBA00022729"/>
    </source>
</evidence>
<dbReference type="EMBL" id="JAWCUI010000017">
    <property type="protein sequence ID" value="KAL1897850.1"/>
    <property type="molecule type" value="Genomic_DNA"/>
</dbReference>
<dbReference type="InterPro" id="IPR001764">
    <property type="entry name" value="Glyco_hydro_3_N"/>
</dbReference>
<evidence type="ECO:0000256" key="6">
    <source>
        <dbReference type="ARBA" id="ARBA00023180"/>
    </source>
</evidence>
<keyword evidence="4" id="KW-0732">Signal</keyword>
<dbReference type="Gene3D" id="3.40.50.1700">
    <property type="entry name" value="Glycoside hydrolase family 3 C-terminal domain"/>
    <property type="match status" value="1"/>
</dbReference>